<name>A0A017RRQ9_9CLOT</name>
<dbReference type="OrthoDB" id="2052852at2"/>
<dbReference type="RefSeq" id="WP_035382040.1">
    <property type="nucleotide sequence ID" value="NZ_AZQP01000129.1"/>
</dbReference>
<proteinExistence type="predicted"/>
<accession>A0A017RRQ9</accession>
<organism evidence="1 2">
    <name type="scientific">Fervidicella metallireducens AeB</name>
    <dbReference type="NCBI Taxonomy" id="1403537"/>
    <lineage>
        <taxon>Bacteria</taxon>
        <taxon>Bacillati</taxon>
        <taxon>Bacillota</taxon>
        <taxon>Clostridia</taxon>
        <taxon>Eubacteriales</taxon>
        <taxon>Clostridiaceae</taxon>
        <taxon>Fervidicella</taxon>
    </lineage>
</organism>
<evidence type="ECO:0000313" key="1">
    <source>
        <dbReference type="EMBL" id="EYE87134.1"/>
    </source>
</evidence>
<protein>
    <submittedName>
        <fullName evidence="1">Uncharacterized protein</fullName>
    </submittedName>
</protein>
<sequence length="99" mass="11884">MNKNEILINFNEIIENYLNGRYDRLKAVERLITTIQPEEIYDIESSPLITDCYFAIKHLTEKDFETTNTELVYLRDCINGIREYSMEEKNKLILHEKHK</sequence>
<reference evidence="1 2" key="1">
    <citation type="journal article" date="2014" name="Genome Announc.">
        <title>Draft Genome Sequence of Fervidicella metallireducens Strain AeBT, an Iron-Reducing Thermoanaerobe from the Great Artesian Basin.</title>
        <authorList>
            <person name="Patel B.K."/>
        </authorList>
    </citation>
    <scope>NUCLEOTIDE SEQUENCE [LARGE SCALE GENOMIC DNA]</scope>
    <source>
        <strain evidence="1 2">AeB</strain>
    </source>
</reference>
<gene>
    <name evidence="1" type="ORF">Q428_15080</name>
</gene>
<dbReference type="EMBL" id="AZQP01000129">
    <property type="protein sequence ID" value="EYE87134.1"/>
    <property type="molecule type" value="Genomic_DNA"/>
</dbReference>
<comment type="caution">
    <text evidence="1">The sequence shown here is derived from an EMBL/GenBank/DDBJ whole genome shotgun (WGS) entry which is preliminary data.</text>
</comment>
<dbReference type="AlphaFoldDB" id="A0A017RRQ9"/>
<keyword evidence="2" id="KW-1185">Reference proteome</keyword>
<dbReference type="Proteomes" id="UP000019681">
    <property type="component" value="Unassembled WGS sequence"/>
</dbReference>
<evidence type="ECO:0000313" key="2">
    <source>
        <dbReference type="Proteomes" id="UP000019681"/>
    </source>
</evidence>